<dbReference type="STRING" id="133383.A0A1R0GV27"/>
<reference evidence="2 3" key="1">
    <citation type="journal article" date="2016" name="Mol. Biol. Evol.">
        <title>Genome-Wide Survey of Gut Fungi (Harpellales) Reveals the First Horizontally Transferred Ubiquitin Gene from a Mosquito Host.</title>
        <authorList>
            <person name="Wang Y."/>
            <person name="White M.M."/>
            <person name="Kvist S."/>
            <person name="Moncalvo J.M."/>
        </authorList>
    </citation>
    <scope>NUCLEOTIDE SEQUENCE [LARGE SCALE GENOMIC DNA]</scope>
    <source>
        <strain evidence="2 3">ALG-7-W6</strain>
    </source>
</reference>
<evidence type="ECO:0000313" key="2">
    <source>
        <dbReference type="EMBL" id="OLY80729.1"/>
    </source>
</evidence>
<dbReference type="InterPro" id="IPR011989">
    <property type="entry name" value="ARM-like"/>
</dbReference>
<dbReference type="PANTHER" id="PTHR20938">
    <property type="entry name" value="INTEGRATOR COMPLEX SUBUNIT 4"/>
    <property type="match status" value="1"/>
</dbReference>
<proteinExistence type="predicted"/>
<dbReference type="OrthoDB" id="18190at2759"/>
<dbReference type="InterPro" id="IPR021133">
    <property type="entry name" value="HEAT_type_2"/>
</dbReference>
<dbReference type="EMBL" id="LSSL01003197">
    <property type="protein sequence ID" value="OLY80729.1"/>
    <property type="molecule type" value="Genomic_DNA"/>
</dbReference>
<comment type="caution">
    <text evidence="2">The sequence shown here is derived from an EMBL/GenBank/DDBJ whole genome shotgun (WGS) entry which is preliminary data.</text>
</comment>
<dbReference type="SUPFAM" id="SSF48371">
    <property type="entry name" value="ARM repeat"/>
    <property type="match status" value="1"/>
</dbReference>
<name>A0A1R0GV27_9FUNG</name>
<dbReference type="InterPro" id="IPR016024">
    <property type="entry name" value="ARM-type_fold"/>
</dbReference>
<dbReference type="PANTHER" id="PTHR20938:SF0">
    <property type="entry name" value="INTEGRATOR COMPLEX SUBUNIT 4"/>
    <property type="match status" value="1"/>
</dbReference>
<dbReference type="Gene3D" id="1.25.10.10">
    <property type="entry name" value="Leucine-rich Repeat Variant"/>
    <property type="match status" value="1"/>
</dbReference>
<keyword evidence="3" id="KW-1185">Reference proteome</keyword>
<accession>A0A1R0GV27</accession>
<sequence>MRPAKRYPKFLESLFHLCLISEKKLNLNSTILYCGLLRYQRFILNFKPKNEKFTLEGICSADSEIISDFVGFYNLIQLDLKNPNKNIRCICLKILPLATEMSFKEDFFLENRLSDITVVISRFMNDPHPEVRKTAINELVNLHYSHNSLSIELYDPLVIMCKDESESVRLSSLDLLSILAEIFKNENVTITQSGDTEEMRLIDSSFVTICDMVNDISVLVRKKAFEILGKYKNVDPKFLLQTFSKQKTHIPTPGGDLDEGVYSEEFHLLESGAAGAFVHGLEDDFQEVRNAAIDMFNDSSDRARMNSIKTLTKIGYMTIIDLTEEQLSIALSSMEDSSPSIRHELHKFLSVSRVKDSSEMLTLVSSLHLGIKSHPEDTASIFNTLSKIGKNNASVIGISFIHKSETSLLSLNFYTSVPPIDNTANIILIINAAVLNLHPIMNDLPTFIYSHIPYFVKTSAINMLKKSPVSIEDSTQLDKNEKKEFVKNYSQCWKIIKDELNLLKSADLESSPTTQSFWRSRATILHRSIRRFFYPNNNAECFGSLIEELESFSGDIDVPTFKKKLLILSKNLIKNYSFEELDDNQNVLRIYAVITTPISINPIEYNYLFPFSITINAELHNVNLFKIKNEKPIILNDPLFEPNLLKNKNPSFSHNYNSQIEGVSLLTFENNDNSKSLPSLNETTHDQALEINSFSHIGALVTFPNSQISLIGLPGHCFKKEFDDHNNVFWKIEAKISVNLPVSAGEVGNLSISIVRFITESYNFNDSLGVGVQNSYTSSVSKKTPKSMLWRPHAESLFDTDFPKNISNLNPNEKLVQIVDITEKTYLIKLIPKIMKSLAY</sequence>
<feature type="repeat" description="HEAT" evidence="1">
    <location>
        <begin position="153"/>
        <end position="189"/>
    </location>
</feature>
<organism evidence="2 3">
    <name type="scientific">Smittium mucronatum</name>
    <dbReference type="NCBI Taxonomy" id="133383"/>
    <lineage>
        <taxon>Eukaryota</taxon>
        <taxon>Fungi</taxon>
        <taxon>Fungi incertae sedis</taxon>
        <taxon>Zoopagomycota</taxon>
        <taxon>Kickxellomycotina</taxon>
        <taxon>Harpellomycetes</taxon>
        <taxon>Harpellales</taxon>
        <taxon>Legeriomycetaceae</taxon>
        <taxon>Smittium</taxon>
    </lineage>
</organism>
<protein>
    <submittedName>
        <fullName evidence="2">Integrator complex subunit 4</fullName>
    </submittedName>
</protein>
<gene>
    <name evidence="2" type="ORF">AYI68_g5171</name>
</gene>
<evidence type="ECO:0000313" key="3">
    <source>
        <dbReference type="Proteomes" id="UP000187455"/>
    </source>
</evidence>
<dbReference type="Proteomes" id="UP000187455">
    <property type="component" value="Unassembled WGS sequence"/>
</dbReference>
<dbReference type="PROSITE" id="PS50077">
    <property type="entry name" value="HEAT_REPEAT"/>
    <property type="match status" value="1"/>
</dbReference>
<dbReference type="AlphaFoldDB" id="A0A1R0GV27"/>
<evidence type="ECO:0000256" key="1">
    <source>
        <dbReference type="PROSITE-ProRule" id="PRU00103"/>
    </source>
</evidence>